<feature type="signal peptide" evidence="2">
    <location>
        <begin position="1"/>
        <end position="20"/>
    </location>
</feature>
<dbReference type="AlphaFoldDB" id="A0A165L1Y3"/>
<gene>
    <name evidence="3" type="ORF">EXIGLDRAFT_731493</name>
</gene>
<feature type="compositionally biased region" description="Polar residues" evidence="1">
    <location>
        <begin position="194"/>
        <end position="204"/>
    </location>
</feature>
<feature type="chain" id="PRO_5007861439" evidence="2">
    <location>
        <begin position="21"/>
        <end position="304"/>
    </location>
</feature>
<reference evidence="3 4" key="1">
    <citation type="journal article" date="2016" name="Mol. Biol. Evol.">
        <title>Comparative Genomics of Early-Diverging Mushroom-Forming Fungi Provides Insights into the Origins of Lignocellulose Decay Capabilities.</title>
        <authorList>
            <person name="Nagy L.G."/>
            <person name="Riley R."/>
            <person name="Tritt A."/>
            <person name="Adam C."/>
            <person name="Daum C."/>
            <person name="Floudas D."/>
            <person name="Sun H."/>
            <person name="Yadav J.S."/>
            <person name="Pangilinan J."/>
            <person name="Larsson K.H."/>
            <person name="Matsuura K."/>
            <person name="Barry K."/>
            <person name="Labutti K."/>
            <person name="Kuo R."/>
            <person name="Ohm R.A."/>
            <person name="Bhattacharya S.S."/>
            <person name="Shirouzu T."/>
            <person name="Yoshinaga Y."/>
            <person name="Martin F.M."/>
            <person name="Grigoriev I.V."/>
            <person name="Hibbett D.S."/>
        </authorList>
    </citation>
    <scope>NUCLEOTIDE SEQUENCE [LARGE SCALE GENOMIC DNA]</scope>
    <source>
        <strain evidence="3 4">HHB12029</strain>
    </source>
</reference>
<dbReference type="Proteomes" id="UP000077266">
    <property type="component" value="Unassembled WGS sequence"/>
</dbReference>
<organism evidence="3 4">
    <name type="scientific">Exidia glandulosa HHB12029</name>
    <dbReference type="NCBI Taxonomy" id="1314781"/>
    <lineage>
        <taxon>Eukaryota</taxon>
        <taxon>Fungi</taxon>
        <taxon>Dikarya</taxon>
        <taxon>Basidiomycota</taxon>
        <taxon>Agaricomycotina</taxon>
        <taxon>Agaricomycetes</taxon>
        <taxon>Auriculariales</taxon>
        <taxon>Exidiaceae</taxon>
        <taxon>Exidia</taxon>
    </lineage>
</organism>
<feature type="compositionally biased region" description="Low complexity" evidence="1">
    <location>
        <begin position="38"/>
        <end position="65"/>
    </location>
</feature>
<feature type="compositionally biased region" description="Low complexity" evidence="1">
    <location>
        <begin position="149"/>
        <end position="166"/>
    </location>
</feature>
<dbReference type="EMBL" id="KV425933">
    <property type="protein sequence ID" value="KZV97225.1"/>
    <property type="molecule type" value="Genomic_DNA"/>
</dbReference>
<feature type="region of interest" description="Disordered" evidence="1">
    <location>
        <begin position="34"/>
        <end position="65"/>
    </location>
</feature>
<proteinExistence type="predicted"/>
<evidence type="ECO:0000313" key="4">
    <source>
        <dbReference type="Proteomes" id="UP000077266"/>
    </source>
</evidence>
<feature type="region of interest" description="Disordered" evidence="1">
    <location>
        <begin position="182"/>
        <end position="205"/>
    </location>
</feature>
<evidence type="ECO:0000256" key="1">
    <source>
        <dbReference type="SAM" id="MobiDB-lite"/>
    </source>
</evidence>
<keyword evidence="4" id="KW-1185">Reference proteome</keyword>
<evidence type="ECO:0000313" key="3">
    <source>
        <dbReference type="EMBL" id="KZV97225.1"/>
    </source>
</evidence>
<evidence type="ECO:0000256" key="2">
    <source>
        <dbReference type="SAM" id="SignalP"/>
    </source>
</evidence>
<feature type="region of interest" description="Disordered" evidence="1">
    <location>
        <begin position="139"/>
        <end position="166"/>
    </location>
</feature>
<protein>
    <submittedName>
        <fullName evidence="3">Uncharacterized protein</fullName>
    </submittedName>
</protein>
<keyword evidence="2" id="KW-0732">Signal</keyword>
<dbReference type="InParanoid" id="A0A165L1Y3"/>
<name>A0A165L1Y3_EXIGL</name>
<accession>A0A165L1Y3</accession>
<sequence>MRVSLSLLLVSSAAVVPVMAFNTHSNMPRAVRRATPDYEAASPPAYSAGAPESTTTTAPPAAKSTAAKRTIEVPHANAPMIKKPVVTTPASVSAPTVTTPAPASTTAAKRAFAVPHANGPMIKRPIVMTPVSVVPTAATTPAPAPTPAAPTTAAAPAPAQTTTASPATYAAVPTANTMKVTKPANDQAKPVSKIPTNGQPQQKTVRGYVEETEAPETENSMEETLAYISTLSKAGGESQMKTKREDNIALVRRVLGGLEKLGIVMREDVTYEEQPTDERYEAVNLHAMDAKNPGEDDAGVAASE</sequence>